<proteinExistence type="predicted"/>
<dbReference type="EnsemblMetazoa" id="XM_038198103.1">
    <property type="protein sequence ID" value="XP_038054031.1"/>
    <property type="gene ID" value="LOC119726446"/>
</dbReference>
<accession>A0A913ZSG3</accession>
<keyword evidence="4" id="KW-0472">Membrane</keyword>
<feature type="signal peptide" evidence="5">
    <location>
        <begin position="1"/>
        <end position="34"/>
    </location>
</feature>
<keyword evidence="4" id="KW-0812">Transmembrane</keyword>
<feature type="region of interest" description="Disordered" evidence="3">
    <location>
        <begin position="337"/>
        <end position="358"/>
    </location>
</feature>
<dbReference type="InterPro" id="IPR011489">
    <property type="entry name" value="EMI_domain"/>
</dbReference>
<feature type="compositionally biased region" description="Polar residues" evidence="3">
    <location>
        <begin position="148"/>
        <end position="158"/>
    </location>
</feature>
<evidence type="ECO:0000313" key="7">
    <source>
        <dbReference type="EnsemblMetazoa" id="XP_038054031.1"/>
    </source>
</evidence>
<dbReference type="AlphaFoldDB" id="A0A913ZSG3"/>
<keyword evidence="2" id="KW-1015">Disulfide bond</keyword>
<feature type="compositionally biased region" description="Low complexity" evidence="3">
    <location>
        <begin position="339"/>
        <end position="349"/>
    </location>
</feature>
<feature type="domain" description="EMI" evidence="6">
    <location>
        <begin position="44"/>
        <end position="121"/>
    </location>
</feature>
<evidence type="ECO:0000259" key="6">
    <source>
        <dbReference type="PROSITE" id="PS51041"/>
    </source>
</evidence>
<dbReference type="PROSITE" id="PS51041">
    <property type="entry name" value="EMI"/>
    <property type="match status" value="1"/>
</dbReference>
<keyword evidence="4" id="KW-1133">Transmembrane helix</keyword>
<feature type="region of interest" description="Disordered" evidence="3">
    <location>
        <begin position="120"/>
        <end position="204"/>
    </location>
</feature>
<organism evidence="7 8">
    <name type="scientific">Patiria miniata</name>
    <name type="common">Bat star</name>
    <name type="synonym">Asterina miniata</name>
    <dbReference type="NCBI Taxonomy" id="46514"/>
    <lineage>
        <taxon>Eukaryota</taxon>
        <taxon>Metazoa</taxon>
        <taxon>Echinodermata</taxon>
        <taxon>Eleutherozoa</taxon>
        <taxon>Asterozoa</taxon>
        <taxon>Asteroidea</taxon>
        <taxon>Valvatacea</taxon>
        <taxon>Valvatida</taxon>
        <taxon>Asterinidae</taxon>
        <taxon>Patiria</taxon>
    </lineage>
</organism>
<keyword evidence="8" id="KW-1185">Reference proteome</keyword>
<dbReference type="OrthoDB" id="10266508at2759"/>
<reference evidence="7" key="1">
    <citation type="submission" date="2022-11" db="UniProtKB">
        <authorList>
            <consortium name="EnsemblMetazoa"/>
        </authorList>
    </citation>
    <scope>IDENTIFICATION</scope>
</reference>
<dbReference type="GeneID" id="119726446"/>
<dbReference type="OMA" id="GNGYDKL"/>
<dbReference type="RefSeq" id="XP_038054031.1">
    <property type="nucleotide sequence ID" value="XM_038198103.1"/>
</dbReference>
<protein>
    <recommendedName>
        <fullName evidence="6">EMI domain-containing protein</fullName>
    </recommendedName>
</protein>
<feature type="compositionally biased region" description="Pro residues" evidence="3">
    <location>
        <begin position="127"/>
        <end position="137"/>
    </location>
</feature>
<evidence type="ECO:0000256" key="2">
    <source>
        <dbReference type="ARBA" id="ARBA00023157"/>
    </source>
</evidence>
<feature type="chain" id="PRO_5037412449" description="EMI domain-containing protein" evidence="5">
    <location>
        <begin position="35"/>
        <end position="662"/>
    </location>
</feature>
<feature type="region of interest" description="Disordered" evidence="3">
    <location>
        <begin position="375"/>
        <end position="461"/>
    </location>
</feature>
<evidence type="ECO:0000256" key="5">
    <source>
        <dbReference type="SAM" id="SignalP"/>
    </source>
</evidence>
<name>A0A913ZSG3_PATMI</name>
<sequence>MSWGVVVSHQRLPWPLRSWILPLLCLGLAGLASARHPQQIHPGLPGVCRAIISKVQSYTESNLQSSLVGVKGGICTWLELNGCQQYKVVFTPVYKVAFRTVYVSGFVCCSGYTRVGNSCVPNQPTTAVPPMPTPSRPPGSTHPVTGPSPGSDNDQDGSTVPGFTGLFMTARPVTPPPGPSTKIPATDAGLPKPERTPGAEVDPPGPRDRLLIILLVLVILVALFAIASFAFHLAKLWHRGRLACCFGILSLPRIRNGRDVPEDSQKINCILSTISSDCSTESVRSDLSTLSHRSGSDQSGRSGCSEVTFISDDSDSGIVKHVVYERCWKDTASLLPYASSSSSSFSQTSRESRSKVTGLMSKKCTPLLTIPLTPLAKKRRPYPPLPIRPEPIYDTTPRSPPLPVPVPHTKRSSPIPRQPSPGPYSYTSLNKRDRKNPSPRVDIQSPVGRDFAVGPSQTTTEDYTQESVISHRYINVKSAVREKLRPVYVTLDPETATDSVYVGTECCEGDDDPWMTSHSPESSSISSVGYCALSNQVFPHRVSGNGYDKLERCGQNLPLAPESFPAPEYAVPSVTTSTSCLVVETETEDLECRASPDIRRSGTFSGMTLEYRKLSEDIKTEDTEQEERYIRAPRHNHKELVFIDTVRRVKISTPTMKHNSVG</sequence>
<evidence type="ECO:0000313" key="8">
    <source>
        <dbReference type="Proteomes" id="UP000887568"/>
    </source>
</evidence>
<evidence type="ECO:0000256" key="1">
    <source>
        <dbReference type="ARBA" id="ARBA00022729"/>
    </source>
</evidence>
<evidence type="ECO:0000256" key="3">
    <source>
        <dbReference type="SAM" id="MobiDB-lite"/>
    </source>
</evidence>
<feature type="transmembrane region" description="Helical" evidence="4">
    <location>
        <begin position="210"/>
        <end position="231"/>
    </location>
</feature>
<keyword evidence="1 5" id="KW-0732">Signal</keyword>
<dbReference type="Pfam" id="PF07546">
    <property type="entry name" value="EMI"/>
    <property type="match status" value="1"/>
</dbReference>
<evidence type="ECO:0000256" key="4">
    <source>
        <dbReference type="SAM" id="Phobius"/>
    </source>
</evidence>
<dbReference type="Proteomes" id="UP000887568">
    <property type="component" value="Unplaced"/>
</dbReference>